<dbReference type="InterPro" id="IPR042088">
    <property type="entry name" value="OligoPept_F_C"/>
</dbReference>
<evidence type="ECO:0000256" key="6">
    <source>
        <dbReference type="RuleBase" id="RU003435"/>
    </source>
</evidence>
<dbReference type="OrthoDB" id="9769691at2"/>
<dbReference type="NCBIfam" id="TIGR02290">
    <property type="entry name" value="M3_fam_3"/>
    <property type="match status" value="1"/>
</dbReference>
<evidence type="ECO:0000259" key="8">
    <source>
        <dbReference type="Pfam" id="PF08439"/>
    </source>
</evidence>
<dbReference type="Pfam" id="PF01432">
    <property type="entry name" value="Peptidase_M3"/>
    <property type="match status" value="1"/>
</dbReference>
<dbReference type="InterPro" id="IPR011977">
    <property type="entry name" value="Pept_M3B_clade3"/>
</dbReference>
<dbReference type="InterPro" id="IPR001333">
    <property type="entry name" value="Peptidase_M32_Taq"/>
</dbReference>
<comment type="cofactor">
    <cofactor evidence="6">
        <name>Zn(2+)</name>
        <dbReference type="ChEBI" id="CHEBI:29105"/>
    </cofactor>
    <text evidence="6">Binds 1 zinc ion.</text>
</comment>
<dbReference type="InterPro" id="IPR013647">
    <property type="entry name" value="OligopepF_N_dom"/>
</dbReference>
<evidence type="ECO:0000256" key="2">
    <source>
        <dbReference type="ARBA" id="ARBA00022723"/>
    </source>
</evidence>
<dbReference type="EMBL" id="VDGI01000014">
    <property type="protein sequence ID" value="TQR19338.1"/>
    <property type="molecule type" value="Genomic_DNA"/>
</dbReference>
<accession>A0A544TPF0</accession>
<dbReference type="Pfam" id="PF08439">
    <property type="entry name" value="Peptidase_M3_N"/>
    <property type="match status" value="1"/>
</dbReference>
<evidence type="ECO:0000256" key="3">
    <source>
        <dbReference type="ARBA" id="ARBA00022801"/>
    </source>
</evidence>
<name>A0A544TPF0_9BACI</name>
<feature type="domain" description="Oligopeptidase F N-terminal" evidence="8">
    <location>
        <begin position="119"/>
        <end position="183"/>
    </location>
</feature>
<keyword evidence="2 6" id="KW-0479">Metal-binding</keyword>
<keyword evidence="5 6" id="KW-0482">Metalloprotease</keyword>
<keyword evidence="3 6" id="KW-0378">Hydrolase</keyword>
<evidence type="ECO:0000256" key="5">
    <source>
        <dbReference type="ARBA" id="ARBA00023049"/>
    </source>
</evidence>
<dbReference type="InterPro" id="IPR001567">
    <property type="entry name" value="Pept_M3A_M3B_dom"/>
</dbReference>
<evidence type="ECO:0000259" key="7">
    <source>
        <dbReference type="Pfam" id="PF01432"/>
    </source>
</evidence>
<dbReference type="GO" id="GO:0006508">
    <property type="term" value="P:proteolysis"/>
    <property type="evidence" value="ECO:0007669"/>
    <property type="project" value="UniProtKB-KW"/>
</dbReference>
<evidence type="ECO:0000256" key="1">
    <source>
        <dbReference type="ARBA" id="ARBA00022670"/>
    </source>
</evidence>
<dbReference type="GO" id="GO:0046872">
    <property type="term" value="F:metal ion binding"/>
    <property type="evidence" value="ECO:0007669"/>
    <property type="project" value="UniProtKB-UniRule"/>
</dbReference>
<dbReference type="CDD" id="cd09607">
    <property type="entry name" value="M3B_PepF"/>
    <property type="match status" value="1"/>
</dbReference>
<dbReference type="AlphaFoldDB" id="A0A544TPF0"/>
<sequence length="600" mass="67983">MGEVAYPITWNLDVFFEGGSDSNALRSHLDAVKEKQKEFEVKLKSFSSPNSVNDVHKIDSIINDSKDIAVNLSEAGAVIGCFLAQDTTDKKAALLQGEIGSLYAKFSSQMLVIQQVLSKTDDSVWSKLLQTKELSAFSFVLNEWRNEAKKMLSEKEEDMITSLGVDGYHAWGQLYDLLVGDIRIKVTVDGVEKELSVGQANNLSSHEDAAIRKESFEALEAAWTEKEEFFAKTLNHLAGFRLAVYEKRGWESILQEPLDINRMKQETLDAMWGAISKNKGPFIEYLNVKSTMLGEKEMHWYDLDAPVSSSTEKMDYQQGAEFILKHFKEFGPKLEAFSRNAFENGWIEAEDRPNKRPGGFCTGMPVSEQSRIFMTYSGTMSNVSTLAHELGHAFHSFALKPVHWINRQYAMGVAETASTFAEMIVADAAVKEAKTDEEKIALLEDKIQRSVAFFMNIHARFLFETRFYEERKNGIVSAAKLNELMENAQREAYGGALKTTHPHFWASKLHFYITEVPFYNFPYTFGYLFSLSIYAKAIREGANFEEKYIALLQDTAVMSVEDLAMKHLEEDITQEAFWIKGIDLCIQDVNEFIQLTNAKG</sequence>
<proteinExistence type="inferred from homology"/>
<dbReference type="SUPFAM" id="SSF55486">
    <property type="entry name" value="Metalloproteases ('zincins'), catalytic domain"/>
    <property type="match status" value="1"/>
</dbReference>
<dbReference type="RefSeq" id="WP_142643035.1">
    <property type="nucleotide sequence ID" value="NZ_VDGI01000014.1"/>
</dbReference>
<dbReference type="PANTHER" id="PTHR34217">
    <property type="entry name" value="METAL-DEPENDENT CARBOXYPEPTIDASE"/>
    <property type="match status" value="1"/>
</dbReference>
<dbReference type="Gene3D" id="1.10.1370.20">
    <property type="entry name" value="Oligoendopeptidase f, C-terminal domain"/>
    <property type="match status" value="1"/>
</dbReference>
<evidence type="ECO:0000313" key="10">
    <source>
        <dbReference type="Proteomes" id="UP000316626"/>
    </source>
</evidence>
<gene>
    <name evidence="9" type="ORF">FG384_12985</name>
</gene>
<keyword evidence="10" id="KW-1185">Reference proteome</keyword>
<dbReference type="GO" id="GO:0004222">
    <property type="term" value="F:metalloendopeptidase activity"/>
    <property type="evidence" value="ECO:0007669"/>
    <property type="project" value="InterPro"/>
</dbReference>
<comment type="similarity">
    <text evidence="6">Belongs to the peptidase M3 family.</text>
</comment>
<evidence type="ECO:0000313" key="9">
    <source>
        <dbReference type="EMBL" id="TQR19338.1"/>
    </source>
</evidence>
<keyword evidence="4 6" id="KW-0862">Zinc</keyword>
<protein>
    <submittedName>
        <fullName evidence="9">M3 family oligoendopeptidase</fullName>
    </submittedName>
</protein>
<dbReference type="Proteomes" id="UP000316626">
    <property type="component" value="Unassembled WGS sequence"/>
</dbReference>
<keyword evidence="1 6" id="KW-0645">Protease</keyword>
<evidence type="ECO:0000256" key="4">
    <source>
        <dbReference type="ARBA" id="ARBA00022833"/>
    </source>
</evidence>
<dbReference type="Gene3D" id="1.20.140.70">
    <property type="entry name" value="Oligopeptidase f, N-terminal domain"/>
    <property type="match status" value="1"/>
</dbReference>
<reference evidence="9 10" key="1">
    <citation type="submission" date="2019-06" db="EMBL/GenBank/DDBJ databases">
        <title>Psychrobacillus vulpis sp. nov., a new species isolated from feces of a red fox that inhabits in The Tablas de Daimiel Natural Park, Albacete, Spain.</title>
        <authorList>
            <person name="Rodriguez M."/>
            <person name="Reina J.C."/>
            <person name="Bejar V."/>
            <person name="Llamas I."/>
        </authorList>
    </citation>
    <scope>NUCLEOTIDE SEQUENCE [LARGE SCALE GENOMIC DNA]</scope>
    <source>
        <strain evidence="9 10">Z8</strain>
    </source>
</reference>
<organism evidence="9 10">
    <name type="scientific">Psychrobacillus vulpis</name>
    <dbReference type="NCBI Taxonomy" id="2325572"/>
    <lineage>
        <taxon>Bacteria</taxon>
        <taxon>Bacillati</taxon>
        <taxon>Bacillota</taxon>
        <taxon>Bacilli</taxon>
        <taxon>Bacillales</taxon>
        <taxon>Bacillaceae</taxon>
        <taxon>Psychrobacillus</taxon>
    </lineage>
</organism>
<dbReference type="GO" id="GO:0004181">
    <property type="term" value="F:metallocarboxypeptidase activity"/>
    <property type="evidence" value="ECO:0007669"/>
    <property type="project" value="InterPro"/>
</dbReference>
<dbReference type="InterPro" id="IPR034006">
    <property type="entry name" value="M3B_PepF_2"/>
</dbReference>
<feature type="domain" description="Peptidase M3A/M3B catalytic" evidence="7">
    <location>
        <begin position="204"/>
        <end position="556"/>
    </location>
</feature>
<dbReference type="PANTHER" id="PTHR34217:SF1">
    <property type="entry name" value="CARBOXYPEPTIDASE 1"/>
    <property type="match status" value="1"/>
</dbReference>
<comment type="caution">
    <text evidence="9">The sequence shown here is derived from an EMBL/GenBank/DDBJ whole genome shotgun (WGS) entry which is preliminary data.</text>
</comment>